<name>A0A061DDW3_BABBI</name>
<evidence type="ECO:0000313" key="4">
    <source>
        <dbReference type="Proteomes" id="UP000033188"/>
    </source>
</evidence>
<accession>A0A061DDW3</accession>
<proteinExistence type="predicted"/>
<feature type="transmembrane region" description="Helical" evidence="2">
    <location>
        <begin position="157"/>
        <end position="177"/>
    </location>
</feature>
<dbReference type="KEGG" id="bbig:BBBOND_0305330"/>
<protein>
    <submittedName>
        <fullName evidence="3">Uncharacterized protein</fullName>
    </submittedName>
</protein>
<keyword evidence="2" id="KW-0472">Membrane</keyword>
<keyword evidence="2" id="KW-1133">Transmembrane helix</keyword>
<sequence length="201" mass="21784">MTGMDWMKCICGMGCRMGIGCYCCTWCCEKCKSSSGCNGCKAHYMVRIKNRGKKYECELSRCKKQCEGKEKDCKCDCCVKKCTEQPDSCKNPVLPPLQPSSASASESSSSREHSLPSTGEQQPAVLPVTAARSGDLGSDGDGHSITVSPDPSTSPQAIAAVIVAIIVAIILLDLCIFRFPVGRNIRDFLVRKVPFCIAFYS</sequence>
<keyword evidence="2" id="KW-0812">Transmembrane</keyword>
<evidence type="ECO:0000256" key="2">
    <source>
        <dbReference type="SAM" id="Phobius"/>
    </source>
</evidence>
<dbReference type="EMBL" id="LK391709">
    <property type="protein sequence ID" value="CDR96630.1"/>
    <property type="molecule type" value="Genomic_DNA"/>
</dbReference>
<dbReference type="Proteomes" id="UP000033188">
    <property type="component" value="Chromosome 3"/>
</dbReference>
<dbReference type="AlphaFoldDB" id="A0A061DDW3"/>
<dbReference type="GeneID" id="24565171"/>
<evidence type="ECO:0000313" key="3">
    <source>
        <dbReference type="EMBL" id="CDR96630.1"/>
    </source>
</evidence>
<feature type="region of interest" description="Disordered" evidence="1">
    <location>
        <begin position="100"/>
        <end position="152"/>
    </location>
</feature>
<keyword evidence="4" id="KW-1185">Reference proteome</keyword>
<evidence type="ECO:0000256" key="1">
    <source>
        <dbReference type="SAM" id="MobiDB-lite"/>
    </source>
</evidence>
<dbReference type="VEuPathDB" id="PiroplasmaDB:BBBOND_0305330"/>
<organism evidence="3 4">
    <name type="scientific">Babesia bigemina</name>
    <dbReference type="NCBI Taxonomy" id="5866"/>
    <lineage>
        <taxon>Eukaryota</taxon>
        <taxon>Sar</taxon>
        <taxon>Alveolata</taxon>
        <taxon>Apicomplexa</taxon>
        <taxon>Aconoidasida</taxon>
        <taxon>Piroplasmida</taxon>
        <taxon>Babesiidae</taxon>
        <taxon>Babesia</taxon>
    </lineage>
</organism>
<dbReference type="RefSeq" id="XP_012768816.1">
    <property type="nucleotide sequence ID" value="XM_012913362.1"/>
</dbReference>
<reference evidence="4" key="1">
    <citation type="journal article" date="2014" name="Nucleic Acids Res.">
        <title>The evolutionary dynamics of variant antigen genes in Babesia reveal a history of genomic innovation underlying host-parasite interaction.</title>
        <authorList>
            <person name="Jackson A.P."/>
            <person name="Otto T.D."/>
            <person name="Darby A."/>
            <person name="Ramaprasad A."/>
            <person name="Xia D."/>
            <person name="Echaide I.E."/>
            <person name="Farber M."/>
            <person name="Gahlot S."/>
            <person name="Gamble J."/>
            <person name="Gupta D."/>
            <person name="Gupta Y."/>
            <person name="Jackson L."/>
            <person name="Malandrin L."/>
            <person name="Malas T.B."/>
            <person name="Moussa E."/>
            <person name="Nair M."/>
            <person name="Reid A.J."/>
            <person name="Sanders M."/>
            <person name="Sharma J."/>
            <person name="Tracey A."/>
            <person name="Quail M.A."/>
            <person name="Weir W."/>
            <person name="Wastling J.M."/>
            <person name="Hall N."/>
            <person name="Willadsen P."/>
            <person name="Lingelbach K."/>
            <person name="Shiels B."/>
            <person name="Tait A."/>
            <person name="Berriman M."/>
            <person name="Allred D.R."/>
            <person name="Pain A."/>
        </authorList>
    </citation>
    <scope>NUCLEOTIDE SEQUENCE [LARGE SCALE GENOMIC DNA]</scope>
    <source>
        <strain evidence="4">Bond</strain>
    </source>
</reference>
<gene>
    <name evidence="3" type="ORF">BBBOND_0305330</name>
</gene>